<proteinExistence type="predicted"/>
<keyword evidence="1" id="KW-1133">Transmembrane helix</keyword>
<keyword evidence="3" id="KW-1185">Reference proteome</keyword>
<sequence length="138" mass="15826">MLWYNLRSLQSPPPRFKQFSCLSLPSTWDYRHTPPFPANFFCILVETGFHRVVQAGLELLGSGNSPASDSQSARITGVSHCVWPTFLSLPYVRFCLLHTLSCVSNPHIDTMIPLSCLYIYIYIIFFFVIYKVSVLEKK</sequence>
<keyword evidence="1" id="KW-0812">Transmembrane</keyword>
<dbReference type="PANTHER" id="PTHR46254:SF3">
    <property type="entry name" value="SECRETED PROTEIN"/>
    <property type="match status" value="1"/>
</dbReference>
<evidence type="ECO:0000313" key="2">
    <source>
        <dbReference type="Ensembl" id="ENSPANP00000058258.1"/>
    </source>
</evidence>
<reference evidence="2" key="2">
    <citation type="submission" date="2025-08" db="UniProtKB">
        <authorList>
            <consortium name="Ensembl"/>
        </authorList>
    </citation>
    <scope>IDENTIFICATION</scope>
</reference>
<keyword evidence="1" id="KW-0472">Membrane</keyword>
<dbReference type="Proteomes" id="UP000028761">
    <property type="component" value="Chromosome 4"/>
</dbReference>
<dbReference type="PANTHER" id="PTHR46254">
    <property type="entry name" value="PROTEIN GVQW1-RELATED"/>
    <property type="match status" value="1"/>
</dbReference>
<reference evidence="2" key="3">
    <citation type="submission" date="2025-09" db="UniProtKB">
        <authorList>
            <consortium name="Ensembl"/>
        </authorList>
    </citation>
    <scope>IDENTIFICATION</scope>
</reference>
<organism evidence="2 3">
    <name type="scientific">Papio anubis</name>
    <name type="common">Olive baboon</name>
    <dbReference type="NCBI Taxonomy" id="9555"/>
    <lineage>
        <taxon>Eukaryota</taxon>
        <taxon>Metazoa</taxon>
        <taxon>Chordata</taxon>
        <taxon>Craniata</taxon>
        <taxon>Vertebrata</taxon>
        <taxon>Euteleostomi</taxon>
        <taxon>Mammalia</taxon>
        <taxon>Eutheria</taxon>
        <taxon>Euarchontoglires</taxon>
        <taxon>Primates</taxon>
        <taxon>Haplorrhini</taxon>
        <taxon>Catarrhini</taxon>
        <taxon>Cercopithecidae</taxon>
        <taxon>Cercopithecinae</taxon>
        <taxon>Papio</taxon>
    </lineage>
</organism>
<feature type="transmembrane region" description="Helical" evidence="1">
    <location>
        <begin position="111"/>
        <end position="130"/>
    </location>
</feature>
<dbReference type="Ensembl" id="ENSPANT00000083757.1">
    <property type="protein sequence ID" value="ENSPANP00000058258.1"/>
    <property type="gene ID" value="ENSPANG00000040486.1"/>
</dbReference>
<evidence type="ECO:0000256" key="1">
    <source>
        <dbReference type="SAM" id="Phobius"/>
    </source>
</evidence>
<name>A0A8I5NV55_PAPAN</name>
<evidence type="ECO:0000313" key="3">
    <source>
        <dbReference type="Proteomes" id="UP000028761"/>
    </source>
</evidence>
<protein>
    <submittedName>
        <fullName evidence="2">Uncharacterized protein</fullName>
    </submittedName>
</protein>
<reference evidence="2 3" key="1">
    <citation type="submission" date="2012-03" db="EMBL/GenBank/DDBJ databases">
        <title>Whole Genome Assembly of Papio anubis.</title>
        <authorList>
            <person name="Liu Y.L."/>
            <person name="Abraham K.A."/>
            <person name="Akbar H.A."/>
            <person name="Ali S.A."/>
            <person name="Anosike U.A."/>
            <person name="Aqrawi P.A."/>
            <person name="Arias F.A."/>
            <person name="Attaway T.A."/>
            <person name="Awwad R.A."/>
            <person name="Babu C.B."/>
            <person name="Bandaranaike D.B."/>
            <person name="Battles P.B."/>
            <person name="Bell A.B."/>
            <person name="Beltran B.B."/>
            <person name="Berhane-Mersha D.B."/>
            <person name="Bess C.B."/>
            <person name="Bickham C.B."/>
            <person name="Bolden T.B."/>
            <person name="Carter K.C."/>
            <person name="Chau D.C."/>
            <person name="Chavez A.C."/>
            <person name="Clerc-Blankenburg K.C."/>
            <person name="Coyle M.C."/>
            <person name="Dao M.D."/>
            <person name="Davila M.L.D."/>
            <person name="Davy-Carroll L.D."/>
            <person name="Denson S.D."/>
            <person name="Dinh H.D."/>
            <person name="Fernandez S.F."/>
            <person name="Fernando P.F."/>
            <person name="Forbes L.F."/>
            <person name="Francis C.F."/>
            <person name="Francisco L.F."/>
            <person name="Fu Q.F."/>
            <person name="Garcia-Iii R.G."/>
            <person name="Garrett T.G."/>
            <person name="Gross S.G."/>
            <person name="Gubbala S.G."/>
            <person name="Hirani K.H."/>
            <person name="Hogues M.H."/>
            <person name="Hollins B.H."/>
            <person name="Jackson L.J."/>
            <person name="Javaid M.J."/>
            <person name="Jhangiani S.J."/>
            <person name="Johnson A.J."/>
            <person name="Johnson B.J."/>
            <person name="Jones J.J."/>
            <person name="Joshi V.J."/>
            <person name="Kalu J.K."/>
            <person name="Khan N.K."/>
            <person name="Korchina V.K."/>
            <person name="Kovar C.K."/>
            <person name="Lago L.L."/>
            <person name="Lara F.L."/>
            <person name="Le T.-K.L."/>
            <person name="Lee S.L."/>
            <person name="Legall-Iii F.L."/>
            <person name="Lemon S.L."/>
            <person name="Liu J.L."/>
            <person name="Liu Y.-S.L."/>
            <person name="Liyanage D.L."/>
            <person name="Lopez J.L."/>
            <person name="Lorensuhewa L.L."/>
            <person name="Mata R.M."/>
            <person name="Mathew T.M."/>
            <person name="Mercado C.M."/>
            <person name="Mercado I.M."/>
            <person name="Morales K.M."/>
            <person name="Morgan M.M."/>
            <person name="Munidasa M.M."/>
            <person name="Ngo D.N."/>
            <person name="Nguyen L.N."/>
            <person name="Nguyen T.N."/>
            <person name="Nguyen N.N."/>
            <person name="Obregon M.O."/>
            <person name="Okwuonu G.O."/>
            <person name="Ongeri F.O."/>
            <person name="Onwere C.O."/>
            <person name="Osifeso I.O."/>
            <person name="Parra A.P."/>
            <person name="Patil S.P."/>
            <person name="Perez A.P."/>
            <person name="Perez Y.P."/>
            <person name="Pham C.P."/>
            <person name="Pu L.-L.P."/>
            <person name="Puazo M.P."/>
            <person name="Quiroz J.Q."/>
            <person name="Rouhana J.R."/>
            <person name="Ruiz M.R."/>
            <person name="Ruiz S.-J.R."/>
            <person name="Saada N.S."/>
            <person name="Santibanez J.S."/>
            <person name="Scheel M.S."/>
            <person name="Schneider B.S."/>
            <person name="Simmons D.S."/>
            <person name="Sisson I.S."/>
            <person name="Tang L.-Y.T."/>
            <person name="Thornton R.T."/>
            <person name="Tisius J.T."/>
            <person name="Toledanes G.T."/>
            <person name="Trejos Z.T."/>
            <person name="Usmani K.U."/>
            <person name="Varghese R.V."/>
            <person name="Vattathil S.V."/>
            <person name="Vee V.V."/>
            <person name="Walker D.W."/>
            <person name="Weissenberger G.W."/>
            <person name="White C.W."/>
            <person name="Williams A.W."/>
            <person name="Woodworth J.W."/>
            <person name="Wright R.W."/>
            <person name="Zhu Y.Z."/>
            <person name="Han Y.H."/>
            <person name="Newsham I.N."/>
            <person name="Nazareth L.N."/>
            <person name="Worley K.W."/>
            <person name="Muzny D.M."/>
            <person name="Rogers J.R."/>
            <person name="Gibbs R.G."/>
        </authorList>
    </citation>
    <scope>NUCLEOTIDE SEQUENCE [LARGE SCALE GENOMIC DNA]</scope>
</reference>
<dbReference type="GeneTree" id="ENSGT00940000164709"/>
<dbReference type="PRINTS" id="PR02045">
    <property type="entry name" value="F138DOMAIN"/>
</dbReference>
<accession>A0A8I5NV55</accession>
<dbReference type="AlphaFoldDB" id="A0A8I5NV55"/>